<keyword evidence="3" id="KW-0067">ATP-binding</keyword>
<dbReference type="AlphaFoldDB" id="A0AAN6N875"/>
<dbReference type="EMBL" id="MU853789">
    <property type="protein sequence ID" value="KAK3940959.1"/>
    <property type="molecule type" value="Genomic_DNA"/>
</dbReference>
<dbReference type="CDD" id="cd18793">
    <property type="entry name" value="SF2_C_SNF"/>
    <property type="match status" value="1"/>
</dbReference>
<evidence type="ECO:0000313" key="7">
    <source>
        <dbReference type="EMBL" id="KAK3940959.1"/>
    </source>
</evidence>
<keyword evidence="8" id="KW-1185">Reference proteome</keyword>
<reference evidence="8" key="1">
    <citation type="journal article" date="2023" name="Mol. Phylogenet. Evol.">
        <title>Genome-scale phylogeny and comparative genomics of the fungal order Sordariales.</title>
        <authorList>
            <person name="Hensen N."/>
            <person name="Bonometti L."/>
            <person name="Westerberg I."/>
            <person name="Brannstrom I.O."/>
            <person name="Guillou S."/>
            <person name="Cros-Aarteil S."/>
            <person name="Calhoun S."/>
            <person name="Haridas S."/>
            <person name="Kuo A."/>
            <person name="Mondo S."/>
            <person name="Pangilinan J."/>
            <person name="Riley R."/>
            <person name="LaButti K."/>
            <person name="Andreopoulos B."/>
            <person name="Lipzen A."/>
            <person name="Chen C."/>
            <person name="Yan M."/>
            <person name="Daum C."/>
            <person name="Ng V."/>
            <person name="Clum A."/>
            <person name="Steindorff A."/>
            <person name="Ohm R.A."/>
            <person name="Martin F."/>
            <person name="Silar P."/>
            <person name="Natvig D.O."/>
            <person name="Lalanne C."/>
            <person name="Gautier V."/>
            <person name="Ament-Velasquez S.L."/>
            <person name="Kruys A."/>
            <person name="Hutchinson M.I."/>
            <person name="Powell A.J."/>
            <person name="Barry K."/>
            <person name="Miller A.N."/>
            <person name="Grigoriev I.V."/>
            <person name="Debuchy R."/>
            <person name="Gladieux P."/>
            <person name="Hiltunen Thoren M."/>
            <person name="Johannesson H."/>
        </authorList>
    </citation>
    <scope>NUCLEOTIDE SEQUENCE [LARGE SCALE GENOMIC DNA]</scope>
    <source>
        <strain evidence="8">CBS 340.73</strain>
    </source>
</reference>
<dbReference type="Pfam" id="PF00176">
    <property type="entry name" value="SNF2-rel_dom"/>
    <property type="match status" value="1"/>
</dbReference>
<feature type="domain" description="Helicase C-terminal" evidence="6">
    <location>
        <begin position="899"/>
        <end position="1051"/>
    </location>
</feature>
<dbReference type="GO" id="GO:0008094">
    <property type="term" value="F:ATP-dependent activity, acting on DNA"/>
    <property type="evidence" value="ECO:0007669"/>
    <property type="project" value="TreeGrafter"/>
</dbReference>
<feature type="region of interest" description="Disordered" evidence="4">
    <location>
        <begin position="1"/>
        <end position="31"/>
    </location>
</feature>
<feature type="region of interest" description="Disordered" evidence="4">
    <location>
        <begin position="245"/>
        <end position="270"/>
    </location>
</feature>
<name>A0AAN6N875_9PEZI</name>
<feature type="domain" description="Helicase ATP-binding" evidence="5">
    <location>
        <begin position="463"/>
        <end position="652"/>
    </location>
</feature>
<dbReference type="GO" id="GO:0005524">
    <property type="term" value="F:ATP binding"/>
    <property type="evidence" value="ECO:0007669"/>
    <property type="project" value="UniProtKB-KW"/>
</dbReference>
<evidence type="ECO:0000256" key="4">
    <source>
        <dbReference type="SAM" id="MobiDB-lite"/>
    </source>
</evidence>
<dbReference type="PROSITE" id="PS51192">
    <property type="entry name" value="HELICASE_ATP_BIND_1"/>
    <property type="match status" value="1"/>
</dbReference>
<sequence length="1067" mass="119058">MSFQNQDLDFRPAKRRHLDEVPDPGRSSTLTGIEAPHIQMLPTPYDLGGRGRFLPTTYSQRNTYALTTLAPAPPCWPAATWSQNHLSQEHGGQYPGDLEMSTILQSPTRDQVEQFGGLTTTPYARPPHLPTLAPTQSVSYAVPFPFPLLNNRGVMPLNLNTPYQPDSGSTFPPSPVCRELSAFTYSETIGRPAIPANQAEDHFMEGYASPELNQSEETQCEVVCFGRIPSISGKCEQRASSEIPAPFPVQLDSSDRFSSKNDSGTQGRISSEHGQMIQGLLDENSLHLFTTCSIEGEAIPSRKPGRVLPQLPCTLNITVYGPKDLFDEIGSWFQEYDIYLQDPLVCHLDVRYCNPQRLSADDIDRCPNVSEVIRKSSGLLQLRDLSERPDLLEVLSSSNDLEESSQPSAISTELKRHQKQALTFMLRREQGWAFGESSVDMWEYLDTERGQCFVNRISGDHQSQEPTPFYGGIIADPMGLGKTLTMIALAATDLDGYRELDTYMNADDQDKPHVSAVSATLIIVPPPLMGTWEEQLSEHVVDGALEYRRHHSKNRLTDLKELDRVNVVLTTYHTVSAEWKSGNVAAENTSVLFSVRWKRIVLDEAHFIRNGNSRMARAACALDSVSRWAVTGTPIQNRLSDLATLLKFIRAHPYDDPTQFETDITRLWKAGDDEEAVKRLKCLSACLLLRRAKATITLPPRRDMQCPVDFNREERALYDILRQQAITKIDEALHKDSEASRASVYVNVLQQIESLRLVCNLGLHYNFRHDNPALKHPVSGARDQWSSSVAQQTFNVQREMAPIICLQCSSSLELTETLLDGSTPCTSSQQSPWFFQCLRFVCGDCVQKLNRTAGRTLVCGHKPLCPKAPVSISGSVLEEIPDLDSPQPTTTAAVGLPSKVEALVADIKTLPEGVKCIVFSTWRLTLDIVENGLHRAGIRTTRFDGKVPQKDRQRVVDSFKTDASIRVMLLTLSCGAVGLTLTVASRAYLMEPHWNPTLEEQALARIHRIGQTRDVTTVRFYVRDSFEERVMEVQETKKHLAGVLLSPHDGGQTDDCLGGLHKLRALL</sequence>
<dbReference type="InterPro" id="IPR000330">
    <property type="entry name" value="SNF2_N"/>
</dbReference>
<dbReference type="GO" id="GO:0006281">
    <property type="term" value="P:DNA repair"/>
    <property type="evidence" value="ECO:0007669"/>
    <property type="project" value="TreeGrafter"/>
</dbReference>
<evidence type="ECO:0000313" key="8">
    <source>
        <dbReference type="Proteomes" id="UP001303473"/>
    </source>
</evidence>
<dbReference type="PANTHER" id="PTHR45626">
    <property type="entry name" value="TRANSCRIPTION TERMINATION FACTOR 2-RELATED"/>
    <property type="match status" value="1"/>
</dbReference>
<gene>
    <name evidence="7" type="ORF">QBC46DRAFT_383956</name>
</gene>
<dbReference type="CDD" id="cd18008">
    <property type="entry name" value="DEXDc_SHPRH-like"/>
    <property type="match status" value="1"/>
</dbReference>
<dbReference type="SMART" id="SM00487">
    <property type="entry name" value="DEXDc"/>
    <property type="match status" value="1"/>
</dbReference>
<dbReference type="Gene3D" id="3.40.50.10810">
    <property type="entry name" value="Tandem AAA-ATPase domain"/>
    <property type="match status" value="1"/>
</dbReference>
<evidence type="ECO:0000256" key="1">
    <source>
        <dbReference type="ARBA" id="ARBA00022741"/>
    </source>
</evidence>
<evidence type="ECO:0000256" key="3">
    <source>
        <dbReference type="ARBA" id="ARBA00022840"/>
    </source>
</evidence>
<dbReference type="PANTHER" id="PTHR45626:SF22">
    <property type="entry name" value="DNA REPAIR PROTEIN RAD5"/>
    <property type="match status" value="1"/>
</dbReference>
<accession>A0AAN6N875</accession>
<evidence type="ECO:0000259" key="5">
    <source>
        <dbReference type="PROSITE" id="PS51192"/>
    </source>
</evidence>
<organism evidence="7 8">
    <name type="scientific">Diplogelasinospora grovesii</name>
    <dbReference type="NCBI Taxonomy" id="303347"/>
    <lineage>
        <taxon>Eukaryota</taxon>
        <taxon>Fungi</taxon>
        <taxon>Dikarya</taxon>
        <taxon>Ascomycota</taxon>
        <taxon>Pezizomycotina</taxon>
        <taxon>Sordariomycetes</taxon>
        <taxon>Sordariomycetidae</taxon>
        <taxon>Sordariales</taxon>
        <taxon>Diplogelasinosporaceae</taxon>
        <taxon>Diplogelasinospora</taxon>
    </lineage>
</organism>
<dbReference type="SMART" id="SM00490">
    <property type="entry name" value="HELICc"/>
    <property type="match status" value="1"/>
</dbReference>
<dbReference type="SUPFAM" id="SSF52540">
    <property type="entry name" value="P-loop containing nucleoside triphosphate hydrolases"/>
    <property type="match status" value="2"/>
</dbReference>
<protein>
    <submittedName>
        <fullName evidence="7">SNF2 family N-terminal domain-containing protein</fullName>
    </submittedName>
</protein>
<dbReference type="InterPro" id="IPR049730">
    <property type="entry name" value="SNF2/RAD54-like_C"/>
</dbReference>
<evidence type="ECO:0000259" key="6">
    <source>
        <dbReference type="PROSITE" id="PS51194"/>
    </source>
</evidence>
<dbReference type="InterPro" id="IPR001650">
    <property type="entry name" value="Helicase_C-like"/>
</dbReference>
<feature type="compositionally biased region" description="Basic and acidic residues" evidence="4">
    <location>
        <begin position="8"/>
        <end position="20"/>
    </location>
</feature>
<keyword evidence="2" id="KW-0378">Hydrolase</keyword>
<keyword evidence="1" id="KW-0547">Nucleotide-binding</keyword>
<dbReference type="Proteomes" id="UP001303473">
    <property type="component" value="Unassembled WGS sequence"/>
</dbReference>
<dbReference type="GO" id="GO:0005634">
    <property type="term" value="C:nucleus"/>
    <property type="evidence" value="ECO:0007669"/>
    <property type="project" value="TreeGrafter"/>
</dbReference>
<dbReference type="Pfam" id="PF00271">
    <property type="entry name" value="Helicase_C"/>
    <property type="match status" value="1"/>
</dbReference>
<comment type="caution">
    <text evidence="7">The sequence shown here is derived from an EMBL/GenBank/DDBJ whole genome shotgun (WGS) entry which is preliminary data.</text>
</comment>
<proteinExistence type="predicted"/>
<dbReference type="Gene3D" id="3.40.50.300">
    <property type="entry name" value="P-loop containing nucleotide triphosphate hydrolases"/>
    <property type="match status" value="1"/>
</dbReference>
<dbReference type="InterPro" id="IPR027417">
    <property type="entry name" value="P-loop_NTPase"/>
</dbReference>
<dbReference type="InterPro" id="IPR038718">
    <property type="entry name" value="SNF2-like_sf"/>
</dbReference>
<dbReference type="GO" id="GO:0016787">
    <property type="term" value="F:hydrolase activity"/>
    <property type="evidence" value="ECO:0007669"/>
    <property type="project" value="UniProtKB-KW"/>
</dbReference>
<dbReference type="PROSITE" id="PS51194">
    <property type="entry name" value="HELICASE_CTER"/>
    <property type="match status" value="1"/>
</dbReference>
<dbReference type="InterPro" id="IPR050628">
    <property type="entry name" value="SNF2_RAD54_helicase_TF"/>
</dbReference>
<evidence type="ECO:0000256" key="2">
    <source>
        <dbReference type="ARBA" id="ARBA00022801"/>
    </source>
</evidence>
<dbReference type="InterPro" id="IPR014001">
    <property type="entry name" value="Helicase_ATP-bd"/>
</dbReference>
<feature type="compositionally biased region" description="Polar residues" evidence="4">
    <location>
        <begin position="260"/>
        <end position="270"/>
    </location>
</feature>